<evidence type="ECO:0000259" key="2">
    <source>
        <dbReference type="Pfam" id="PF07969"/>
    </source>
</evidence>
<dbReference type="OrthoDB" id="9766983at2"/>
<evidence type="ECO:0000313" key="3">
    <source>
        <dbReference type="EMBL" id="TKB46024.1"/>
    </source>
</evidence>
<dbReference type="InterPro" id="IPR023100">
    <property type="entry name" value="D-aminoacylase_insert_dom_sf"/>
</dbReference>
<dbReference type="PANTHER" id="PTHR11647:SF1">
    <property type="entry name" value="COLLAPSIN RESPONSE MEDIATOR PROTEIN"/>
    <property type="match status" value="1"/>
</dbReference>
<gene>
    <name evidence="3" type="ORF">E8M12_05185</name>
</gene>
<dbReference type="Gene3D" id="3.20.20.140">
    <property type="entry name" value="Metal-dependent hydrolases"/>
    <property type="match status" value="1"/>
</dbReference>
<dbReference type="PANTHER" id="PTHR11647">
    <property type="entry name" value="HYDRANTOINASE/DIHYDROPYRIMIDINASE FAMILY MEMBER"/>
    <property type="match status" value="1"/>
</dbReference>
<feature type="domain" description="Amidohydrolase 3" evidence="2">
    <location>
        <begin position="385"/>
        <end position="486"/>
    </location>
</feature>
<accession>A0A4U1B673</accession>
<evidence type="ECO:0000313" key="4">
    <source>
        <dbReference type="Proteomes" id="UP000307999"/>
    </source>
</evidence>
<keyword evidence="4" id="KW-1185">Reference proteome</keyword>
<dbReference type="GO" id="GO:0016811">
    <property type="term" value="F:hydrolase activity, acting on carbon-nitrogen (but not peptide) bonds, in linear amides"/>
    <property type="evidence" value="ECO:0007669"/>
    <property type="project" value="InterPro"/>
</dbReference>
<dbReference type="InterPro" id="IPR013108">
    <property type="entry name" value="Amidohydro_3"/>
</dbReference>
<dbReference type="Proteomes" id="UP000307999">
    <property type="component" value="Unassembled WGS sequence"/>
</dbReference>
<dbReference type="InterPro" id="IPR032466">
    <property type="entry name" value="Metal_Hydrolase"/>
</dbReference>
<dbReference type="Gene3D" id="2.30.40.10">
    <property type="entry name" value="Urease, subunit C, domain 1"/>
    <property type="match status" value="1"/>
</dbReference>
<feature type="signal peptide" evidence="1">
    <location>
        <begin position="1"/>
        <end position="18"/>
    </location>
</feature>
<organism evidence="3 4">
    <name type="scientific">Thalassotalea mangrovi</name>
    <dbReference type="NCBI Taxonomy" id="2572245"/>
    <lineage>
        <taxon>Bacteria</taxon>
        <taxon>Pseudomonadati</taxon>
        <taxon>Pseudomonadota</taxon>
        <taxon>Gammaproteobacteria</taxon>
        <taxon>Alteromonadales</taxon>
        <taxon>Colwelliaceae</taxon>
        <taxon>Thalassotalea</taxon>
    </lineage>
</organism>
<evidence type="ECO:0000256" key="1">
    <source>
        <dbReference type="SAM" id="SignalP"/>
    </source>
</evidence>
<dbReference type="Gene3D" id="3.30.1490.130">
    <property type="entry name" value="D-aminoacylase. Domain 3"/>
    <property type="match status" value="1"/>
</dbReference>
<dbReference type="EMBL" id="SWDB01000010">
    <property type="protein sequence ID" value="TKB46024.1"/>
    <property type="molecule type" value="Genomic_DNA"/>
</dbReference>
<dbReference type="GO" id="GO:0005829">
    <property type="term" value="C:cytosol"/>
    <property type="evidence" value="ECO:0007669"/>
    <property type="project" value="TreeGrafter"/>
</dbReference>
<name>A0A4U1B673_9GAMM</name>
<dbReference type="SUPFAM" id="SSF51338">
    <property type="entry name" value="Composite domain of metallo-dependent hydrolases"/>
    <property type="match status" value="1"/>
</dbReference>
<proteinExistence type="predicted"/>
<keyword evidence="1" id="KW-0732">Signal</keyword>
<feature type="chain" id="PRO_5020239267" evidence="1">
    <location>
        <begin position="19"/>
        <end position="505"/>
    </location>
</feature>
<dbReference type="InterPro" id="IPR050378">
    <property type="entry name" value="Metallo-dep_Hydrolases_sf"/>
</dbReference>
<dbReference type="GO" id="GO:0016812">
    <property type="term" value="F:hydrolase activity, acting on carbon-nitrogen (but not peptide) bonds, in cyclic amides"/>
    <property type="evidence" value="ECO:0007669"/>
    <property type="project" value="TreeGrafter"/>
</dbReference>
<sequence>MSLFVVVFLAAISSDALATAAPEEPADLVINHARIIDGTGTPAYRGNVYIAGDRIVEIDRDNASKRSATRHIDAMGKVLSPGFIDLHSHGSPLRHGDFNNFTAMGVTTISLGQDGSSPDSRNLAKWIAKVHKNGVTPNIAMFIGHGTLRRLAGVNGEVISAKQQQEMENLLSDNLPYVFGMTTGLEYSPALYAKPQEIQALAKIVGREDKLIMSHLRNEDDSALQTSIRELAEQGQYARVHVSHLKSVYGKGQQRGAQILSWLQSARDDGIEISADVYPYTASYTNIGIVFPEWAKTDAQLAIAVNNRRAELETFIRNKVMARNGPQATLFGTPPYTGKTLAQVAVEAGKPFEQVLIDDIGPRGASAAYFVMDDDLQSRLVVDNNIAIASDGSPTGFHPRGHGTFAKVLQHYVRSRELLTLEQAIHKMTGLPAQILTLKQRGVIKEGNFADLVIFEPQQVKANASYSEPHQLASGFEYVLVNGQLVLANGTFSTVRPGRVLQPDK</sequence>
<reference evidence="3 4" key="1">
    <citation type="submission" date="2019-04" db="EMBL/GenBank/DDBJ databases">
        <title>Thalassotalea guangxiensis sp. nov., isolated from sediment of the coastal wetland.</title>
        <authorList>
            <person name="Zheng S."/>
            <person name="Zhang D."/>
        </authorList>
    </citation>
    <scope>NUCLEOTIDE SEQUENCE [LARGE SCALE GENOMIC DNA]</scope>
    <source>
        <strain evidence="3 4">ZS-4</strain>
    </source>
</reference>
<dbReference type="SUPFAM" id="SSF51556">
    <property type="entry name" value="Metallo-dependent hydrolases"/>
    <property type="match status" value="1"/>
</dbReference>
<dbReference type="AlphaFoldDB" id="A0A4U1B673"/>
<dbReference type="Pfam" id="PF07969">
    <property type="entry name" value="Amidohydro_3"/>
    <property type="match status" value="1"/>
</dbReference>
<dbReference type="InterPro" id="IPR011059">
    <property type="entry name" value="Metal-dep_hydrolase_composite"/>
</dbReference>
<dbReference type="RefSeq" id="WP_136735032.1">
    <property type="nucleotide sequence ID" value="NZ_SWDB01000010.1"/>
</dbReference>
<comment type="caution">
    <text evidence="3">The sequence shown here is derived from an EMBL/GenBank/DDBJ whole genome shotgun (WGS) entry which is preliminary data.</text>
</comment>
<protein>
    <submittedName>
        <fullName evidence="3">N-acyl-D-amino acid deacylase</fullName>
    </submittedName>
</protein>